<dbReference type="EMBL" id="FJNE01000002">
    <property type="protein sequence ID" value="CZQ85006.1"/>
    <property type="molecule type" value="Genomic_DNA"/>
</dbReference>
<feature type="domain" description="Peptidase S26" evidence="8">
    <location>
        <begin position="12"/>
        <end position="172"/>
    </location>
</feature>
<dbReference type="EC" id="3.4.21.89" evidence="4 7"/>
<dbReference type="STRING" id="140314.SAMN04488076_10158"/>
<evidence type="ECO:0000256" key="6">
    <source>
        <dbReference type="PIRSR" id="PIRSR600223-1"/>
    </source>
</evidence>
<evidence type="ECO:0000259" key="8">
    <source>
        <dbReference type="Pfam" id="PF10502"/>
    </source>
</evidence>
<keyword evidence="7" id="KW-0472">Membrane</keyword>
<keyword evidence="5 7" id="KW-0378">Hydrolase</keyword>
<dbReference type="PANTHER" id="PTHR43390">
    <property type="entry name" value="SIGNAL PEPTIDASE I"/>
    <property type="match status" value="1"/>
</dbReference>
<keyword evidence="10" id="KW-1185">Reference proteome</keyword>
<dbReference type="AlphaFoldDB" id="A0A143YEH6"/>
<comment type="similarity">
    <text evidence="3 7">Belongs to the peptidase S26 family.</text>
</comment>
<sequence>MRINKKMQDSIWDWVKAIMLTLLLAVIIRFFIFIPLRVDGSSMSPTLQQNNYIIYEKLTPIRRFDIIIFNNDAGETLIKRVIGLPGDRLEYKDDQLILNGKPVEEPYLKQGNNEQLETFTSDFNLLDLTGMDSVPENSYFVMGDNRNRSNDSRMFGFVSQEDIVGKASMVYYPLDELRFIGE</sequence>
<dbReference type="PROSITE" id="PS00760">
    <property type="entry name" value="SPASE_I_2"/>
    <property type="match status" value="1"/>
</dbReference>
<dbReference type="PRINTS" id="PR00727">
    <property type="entry name" value="LEADERPTASE"/>
</dbReference>
<dbReference type="GO" id="GO:0005886">
    <property type="term" value="C:plasma membrane"/>
    <property type="evidence" value="ECO:0007669"/>
    <property type="project" value="UniProtKB-SubCell"/>
</dbReference>
<dbReference type="GO" id="GO:0009003">
    <property type="term" value="F:signal peptidase activity"/>
    <property type="evidence" value="ECO:0007669"/>
    <property type="project" value="UniProtKB-EC"/>
</dbReference>
<dbReference type="GO" id="GO:0006465">
    <property type="term" value="P:signal peptide processing"/>
    <property type="evidence" value="ECO:0007669"/>
    <property type="project" value="InterPro"/>
</dbReference>
<feature type="active site" evidence="6">
    <location>
        <position position="79"/>
    </location>
</feature>
<dbReference type="RefSeq" id="WP_087031150.1">
    <property type="nucleotide sequence ID" value="NZ_FJNE01000002.1"/>
</dbReference>
<keyword evidence="7" id="KW-0645">Protease</keyword>
<evidence type="ECO:0000313" key="9">
    <source>
        <dbReference type="EMBL" id="CZQ85006.1"/>
    </source>
</evidence>
<dbReference type="InterPro" id="IPR019758">
    <property type="entry name" value="Pept_S26A_signal_pept_1_CS"/>
</dbReference>
<reference evidence="9 10" key="1">
    <citation type="submission" date="2016-02" db="EMBL/GenBank/DDBJ databases">
        <authorList>
            <person name="Wen L."/>
            <person name="He K."/>
            <person name="Yang H."/>
        </authorList>
    </citation>
    <scope>NUCLEOTIDE SEQUENCE [LARGE SCALE GENOMIC DNA]</scope>
    <source>
        <strain evidence="9">Trichococcus palustris</strain>
    </source>
</reference>
<dbReference type="InterPro" id="IPR019533">
    <property type="entry name" value="Peptidase_S26"/>
</dbReference>
<dbReference type="SUPFAM" id="SSF51306">
    <property type="entry name" value="LexA/Signal peptidase"/>
    <property type="match status" value="1"/>
</dbReference>
<keyword evidence="7" id="KW-0812">Transmembrane</keyword>
<dbReference type="PROSITE" id="PS00761">
    <property type="entry name" value="SPASE_I_3"/>
    <property type="match status" value="1"/>
</dbReference>
<comment type="catalytic activity">
    <reaction evidence="1 7">
        <text>Cleavage of hydrophobic, N-terminal signal or leader sequences from secreted and periplasmic proteins.</text>
        <dbReference type="EC" id="3.4.21.89"/>
    </reaction>
</comment>
<gene>
    <name evidence="9" type="ORF">Tpal_574</name>
</gene>
<protein>
    <recommendedName>
        <fullName evidence="4 7">Signal peptidase I</fullName>
        <ecNumber evidence="4 7">3.4.21.89</ecNumber>
    </recommendedName>
</protein>
<evidence type="ECO:0000256" key="1">
    <source>
        <dbReference type="ARBA" id="ARBA00000677"/>
    </source>
</evidence>
<dbReference type="GO" id="GO:0004252">
    <property type="term" value="F:serine-type endopeptidase activity"/>
    <property type="evidence" value="ECO:0007669"/>
    <property type="project" value="InterPro"/>
</dbReference>
<name>A0A143YEH6_9LACT</name>
<evidence type="ECO:0000256" key="2">
    <source>
        <dbReference type="ARBA" id="ARBA00004401"/>
    </source>
</evidence>
<dbReference type="InterPro" id="IPR000223">
    <property type="entry name" value="Pept_S26A_signal_pept_1"/>
</dbReference>
<dbReference type="Proteomes" id="UP000242754">
    <property type="component" value="Unassembled WGS sequence"/>
</dbReference>
<evidence type="ECO:0000256" key="3">
    <source>
        <dbReference type="ARBA" id="ARBA00009370"/>
    </source>
</evidence>
<evidence type="ECO:0000313" key="10">
    <source>
        <dbReference type="Proteomes" id="UP000242754"/>
    </source>
</evidence>
<dbReference type="NCBIfam" id="TIGR02227">
    <property type="entry name" value="sigpep_I_bact"/>
    <property type="match status" value="1"/>
</dbReference>
<dbReference type="PANTHER" id="PTHR43390:SF1">
    <property type="entry name" value="CHLOROPLAST PROCESSING PEPTIDASE"/>
    <property type="match status" value="1"/>
</dbReference>
<feature type="active site" evidence="6">
    <location>
        <position position="42"/>
    </location>
</feature>
<evidence type="ECO:0000256" key="5">
    <source>
        <dbReference type="ARBA" id="ARBA00022801"/>
    </source>
</evidence>
<organism evidence="9 10">
    <name type="scientific">Trichococcus palustris</name>
    <dbReference type="NCBI Taxonomy" id="140314"/>
    <lineage>
        <taxon>Bacteria</taxon>
        <taxon>Bacillati</taxon>
        <taxon>Bacillota</taxon>
        <taxon>Bacilli</taxon>
        <taxon>Lactobacillales</taxon>
        <taxon>Carnobacteriaceae</taxon>
        <taxon>Trichococcus</taxon>
    </lineage>
</organism>
<proteinExistence type="inferred from homology"/>
<evidence type="ECO:0000256" key="4">
    <source>
        <dbReference type="ARBA" id="ARBA00013208"/>
    </source>
</evidence>
<feature type="transmembrane region" description="Helical" evidence="7">
    <location>
        <begin position="12"/>
        <end position="34"/>
    </location>
</feature>
<accession>A0A143YEH6</accession>
<dbReference type="Pfam" id="PF10502">
    <property type="entry name" value="Peptidase_S26"/>
    <property type="match status" value="1"/>
</dbReference>
<dbReference type="InterPro" id="IPR019757">
    <property type="entry name" value="Pept_S26A_signal_pept_1_Lys-AS"/>
</dbReference>
<dbReference type="CDD" id="cd06530">
    <property type="entry name" value="S26_SPase_I"/>
    <property type="match status" value="1"/>
</dbReference>
<dbReference type="InterPro" id="IPR036286">
    <property type="entry name" value="LexA/Signal_pep-like_sf"/>
</dbReference>
<keyword evidence="7" id="KW-1133">Transmembrane helix</keyword>
<dbReference type="OrthoDB" id="9802919at2"/>
<dbReference type="Gene3D" id="2.10.109.10">
    <property type="entry name" value="Umud Fragment, subunit A"/>
    <property type="match status" value="1"/>
</dbReference>
<evidence type="ECO:0000256" key="7">
    <source>
        <dbReference type="RuleBase" id="RU362042"/>
    </source>
</evidence>
<comment type="subcellular location">
    <subcellularLocation>
        <location evidence="2">Cell membrane</location>
        <topology evidence="2">Single-pass type II membrane protein</topology>
    </subcellularLocation>
    <subcellularLocation>
        <location evidence="7">Membrane</location>
        <topology evidence="7">Single-pass type II membrane protein</topology>
    </subcellularLocation>
</comment>